<dbReference type="GO" id="GO:0061630">
    <property type="term" value="F:ubiquitin protein ligase activity"/>
    <property type="evidence" value="ECO:0007669"/>
    <property type="project" value="UniProtKB-EC"/>
</dbReference>
<comment type="pathway">
    <text evidence="2">Protein modification; protein ubiquitination.</text>
</comment>
<evidence type="ECO:0000259" key="7">
    <source>
        <dbReference type="PROSITE" id="PS50237"/>
    </source>
</evidence>
<name>T0L3T5_9MICR</name>
<dbReference type="SUPFAM" id="SSF56204">
    <property type="entry name" value="Hect, E3 ligase catalytic domain"/>
    <property type="match status" value="1"/>
</dbReference>
<dbReference type="PROSITE" id="PS50237">
    <property type="entry name" value="HECT"/>
    <property type="match status" value="1"/>
</dbReference>
<dbReference type="GO" id="GO:0000209">
    <property type="term" value="P:protein polyubiquitination"/>
    <property type="evidence" value="ECO:0007669"/>
    <property type="project" value="TreeGrafter"/>
</dbReference>
<comment type="catalytic activity">
    <reaction evidence="1">
        <text>S-ubiquitinyl-[E2 ubiquitin-conjugating enzyme]-L-cysteine + [acceptor protein]-L-lysine = [E2 ubiquitin-conjugating enzyme]-L-cysteine + N(6)-ubiquitinyl-[acceptor protein]-L-lysine.</text>
        <dbReference type="EC" id="2.3.2.26"/>
    </reaction>
</comment>
<dbReference type="Pfam" id="PF00632">
    <property type="entry name" value="HECT"/>
    <property type="match status" value="1"/>
</dbReference>
<dbReference type="VEuPathDB" id="MicrosporidiaDB:NAPIS_ORF00276"/>
<dbReference type="PANTHER" id="PTHR11254">
    <property type="entry name" value="HECT DOMAIN UBIQUITIN-PROTEIN LIGASE"/>
    <property type="match status" value="1"/>
</dbReference>
<dbReference type="InterPro" id="IPR035983">
    <property type="entry name" value="Hect_E3_ubiquitin_ligase"/>
</dbReference>
<dbReference type="EMBL" id="KE646973">
    <property type="protein sequence ID" value="EQB62147.1"/>
    <property type="molecule type" value="Genomic_DNA"/>
</dbReference>
<dbReference type="HOGENOM" id="CLU_1496649_0_0_1"/>
<evidence type="ECO:0000313" key="9">
    <source>
        <dbReference type="Proteomes" id="UP000053780"/>
    </source>
</evidence>
<keyword evidence="9" id="KW-1185">Reference proteome</keyword>
<evidence type="ECO:0000256" key="6">
    <source>
        <dbReference type="PROSITE-ProRule" id="PRU00104"/>
    </source>
</evidence>
<dbReference type="InterPro" id="IPR050409">
    <property type="entry name" value="E3_ubiq-protein_ligase"/>
</dbReference>
<gene>
    <name evidence="8" type="ORF">NAPIS_ORF00276</name>
</gene>
<evidence type="ECO:0000256" key="2">
    <source>
        <dbReference type="ARBA" id="ARBA00004906"/>
    </source>
</evidence>
<organism evidence="8 9">
    <name type="scientific">Vairimorpha apis BRL 01</name>
    <dbReference type="NCBI Taxonomy" id="1037528"/>
    <lineage>
        <taxon>Eukaryota</taxon>
        <taxon>Fungi</taxon>
        <taxon>Fungi incertae sedis</taxon>
        <taxon>Microsporidia</taxon>
        <taxon>Nosematidae</taxon>
        <taxon>Vairimorpha</taxon>
    </lineage>
</organism>
<sequence length="180" mass="20438">MCVEICVDLSVWRYVIGNDYDGDDSIDVDVDGNDSVDVDGNDSMVIDGNVNVDGDVKGNDNVDIENDNEDIVMNEDTRYTKNNNIVNENNTNSTLNNTLDNSNHFLDNKTLKETLTHFKQTDKTFYNSLTWITKNSITNILDLTFSYTTTIFDTPKTIDLIPNGRKIKVTDKTKIFIYKN</sequence>
<dbReference type="GO" id="GO:0006511">
    <property type="term" value="P:ubiquitin-dependent protein catabolic process"/>
    <property type="evidence" value="ECO:0007669"/>
    <property type="project" value="TreeGrafter"/>
</dbReference>
<protein>
    <recommendedName>
        <fullName evidence="3">HECT-type E3 ubiquitin transferase</fullName>
        <ecNumber evidence="3">2.3.2.26</ecNumber>
    </recommendedName>
</protein>
<proteinExistence type="predicted"/>
<dbReference type="OrthoDB" id="423283at2759"/>
<reference evidence="8 9" key="1">
    <citation type="journal article" date="2013" name="BMC Genomics">
        <title>Genome sequencing and comparative genomics of honey bee microsporidia, Nosema apis reveal novel insights into host-parasite interactions.</title>
        <authorList>
            <person name="Chen Yp."/>
            <person name="Pettis J.S."/>
            <person name="Zhao Y."/>
            <person name="Liu X."/>
            <person name="Tallon L.J."/>
            <person name="Sadzewicz L.D."/>
            <person name="Li R."/>
            <person name="Zheng H."/>
            <person name="Huang S."/>
            <person name="Zhang X."/>
            <person name="Hamilton M.C."/>
            <person name="Pernal S.F."/>
            <person name="Melathopoulos A.P."/>
            <person name="Yan X."/>
            <person name="Evans J.D."/>
        </authorList>
    </citation>
    <scope>NUCLEOTIDE SEQUENCE [LARGE SCALE GENOMIC DNA]</scope>
    <source>
        <strain evidence="8 9">BRL 01</strain>
    </source>
</reference>
<dbReference type="AlphaFoldDB" id="T0L3T5"/>
<accession>T0L3T5</accession>
<evidence type="ECO:0000256" key="3">
    <source>
        <dbReference type="ARBA" id="ARBA00012485"/>
    </source>
</evidence>
<evidence type="ECO:0000256" key="1">
    <source>
        <dbReference type="ARBA" id="ARBA00000885"/>
    </source>
</evidence>
<keyword evidence="4" id="KW-0808">Transferase</keyword>
<evidence type="ECO:0000256" key="5">
    <source>
        <dbReference type="ARBA" id="ARBA00022786"/>
    </source>
</evidence>
<dbReference type="EC" id="2.3.2.26" evidence="3"/>
<evidence type="ECO:0000256" key="4">
    <source>
        <dbReference type="ARBA" id="ARBA00022679"/>
    </source>
</evidence>
<dbReference type="PANTHER" id="PTHR11254:SF67">
    <property type="entry name" value="E3 UBIQUITIN-PROTEIN LIGASE HUWE1"/>
    <property type="match status" value="1"/>
</dbReference>
<dbReference type="Proteomes" id="UP000053780">
    <property type="component" value="Unassembled WGS sequence"/>
</dbReference>
<comment type="caution">
    <text evidence="6">Lacks conserved residue(s) required for the propagation of feature annotation.</text>
</comment>
<dbReference type="Gene3D" id="3.30.2160.10">
    <property type="entry name" value="Hect, E3 ligase catalytic domain"/>
    <property type="match status" value="1"/>
</dbReference>
<feature type="domain" description="HECT" evidence="7">
    <location>
        <begin position="114"/>
        <end position="174"/>
    </location>
</feature>
<keyword evidence="5 6" id="KW-0833">Ubl conjugation pathway</keyword>
<dbReference type="InterPro" id="IPR000569">
    <property type="entry name" value="HECT_dom"/>
</dbReference>
<evidence type="ECO:0000313" key="8">
    <source>
        <dbReference type="EMBL" id="EQB62147.1"/>
    </source>
</evidence>
<dbReference type="GO" id="GO:0005737">
    <property type="term" value="C:cytoplasm"/>
    <property type="evidence" value="ECO:0007669"/>
    <property type="project" value="TreeGrafter"/>
</dbReference>